<reference evidence="2 3" key="1">
    <citation type="submission" date="2024-03" db="EMBL/GenBank/DDBJ databases">
        <title>Novel species of the genus Variovorax.</title>
        <authorList>
            <person name="Liu Q."/>
            <person name="Xin Y.-H."/>
        </authorList>
    </citation>
    <scope>NUCLEOTIDE SEQUENCE [LARGE SCALE GENOMIC DNA]</scope>
    <source>
        <strain evidence="2 3">KACC 18501</strain>
    </source>
</reference>
<name>A0ABU8W571_9BURK</name>
<evidence type="ECO:0000259" key="1">
    <source>
        <dbReference type="Pfam" id="PF18686"/>
    </source>
</evidence>
<sequence>MPFPVKANMVEAEFKEQVFDHYWGKDLQQRIVASKDTPEHQGRQVGSLVDDFCKIGAFLTRKSDVLTALKPLEAILRSEAKLVVKNRLEGFSPAQPATFKADKLLSGALGRFEIAAGFNNPELFYKDSQAKLHSEAHVAERGAKSEVVTDATKLPKVEKVGLTKPVTLPKGVARAMGNVAGRDFNRILLRHGYHFKDVGAGIDHGEYTHRLHWYALAQAGLTLANPLPFLYRSMGSLWAGGEHDVPTGKVYIWEALFDCFASKEIAKAQKSVAYAEYGVYNCPDYLNLDLCNEKELQTMAYVDGDTSNLWCLRVLLLARRIKRQTEDKQIKRTAFDKLSAKIESGRKEYAEAYISPPGDKERAGLGGLLVWYLTG</sequence>
<dbReference type="EMBL" id="JBBKZV010000019">
    <property type="protein sequence ID" value="MEJ8825060.1"/>
    <property type="molecule type" value="Genomic_DNA"/>
</dbReference>
<protein>
    <submittedName>
        <fullName evidence="2">LirA/MavJ family T4SS effector</fullName>
    </submittedName>
</protein>
<dbReference type="InterPro" id="IPR040708">
    <property type="entry name" value="DUF5636"/>
</dbReference>
<dbReference type="Pfam" id="PF18686">
    <property type="entry name" value="DUF5636"/>
    <property type="match status" value="1"/>
</dbReference>
<dbReference type="RefSeq" id="WP_340366089.1">
    <property type="nucleotide sequence ID" value="NZ_JBBKZV010000019.1"/>
</dbReference>
<proteinExistence type="predicted"/>
<comment type="caution">
    <text evidence="2">The sequence shown here is derived from an EMBL/GenBank/DDBJ whole genome shotgun (WGS) entry which is preliminary data.</text>
</comment>
<organism evidence="2 3">
    <name type="scientific">Variovorax humicola</name>
    <dbReference type="NCBI Taxonomy" id="1769758"/>
    <lineage>
        <taxon>Bacteria</taxon>
        <taxon>Pseudomonadati</taxon>
        <taxon>Pseudomonadota</taxon>
        <taxon>Betaproteobacteria</taxon>
        <taxon>Burkholderiales</taxon>
        <taxon>Comamonadaceae</taxon>
        <taxon>Variovorax</taxon>
    </lineage>
</organism>
<evidence type="ECO:0000313" key="2">
    <source>
        <dbReference type="EMBL" id="MEJ8825060.1"/>
    </source>
</evidence>
<keyword evidence="3" id="KW-1185">Reference proteome</keyword>
<feature type="domain" description="DUF5636" evidence="1">
    <location>
        <begin position="49"/>
        <end position="218"/>
    </location>
</feature>
<accession>A0ABU8W571</accession>
<evidence type="ECO:0000313" key="3">
    <source>
        <dbReference type="Proteomes" id="UP001363010"/>
    </source>
</evidence>
<gene>
    <name evidence="2" type="ORF">WKW80_24035</name>
</gene>
<dbReference type="Proteomes" id="UP001363010">
    <property type="component" value="Unassembled WGS sequence"/>
</dbReference>